<dbReference type="InterPro" id="IPR043519">
    <property type="entry name" value="NT_sf"/>
</dbReference>
<comment type="caution">
    <text evidence="2">The sequence shown here is derived from an EMBL/GenBank/DDBJ whole genome shotgun (WGS) entry which is preliminary data.</text>
</comment>
<sequence length="145" mass="16464">MAQTIGRSVGYQVNRDHVLAPAVELIAAARQEFYRRLREAVDTWEPRPVALYVFGSAAREKMHTDSDIDLLVVFPDDVPDEHIENCLTTLSENVERWTGNEPRPLLLRDSEVVPSGVMDNIAREGRAVVGDPQWLRMRLRERLGG</sequence>
<organism evidence="2 3">
    <name type="scientific">Corynebacterium nasicanis</name>
    <dbReference type="NCBI Taxonomy" id="1448267"/>
    <lineage>
        <taxon>Bacteria</taxon>
        <taxon>Bacillati</taxon>
        <taxon>Actinomycetota</taxon>
        <taxon>Actinomycetes</taxon>
        <taxon>Mycobacteriales</taxon>
        <taxon>Corynebacteriaceae</taxon>
        <taxon>Corynebacterium</taxon>
    </lineage>
</organism>
<keyword evidence="3" id="KW-1185">Reference proteome</keyword>
<gene>
    <name evidence="2" type="ORF">ACFPUZ_02975</name>
</gene>
<protein>
    <submittedName>
        <fullName evidence="2">Nucleotidyltransferase domain-containing protein</fullName>
    </submittedName>
</protein>
<reference evidence="3" key="1">
    <citation type="journal article" date="2019" name="Int. J. Syst. Evol. Microbiol.">
        <title>The Global Catalogue of Microorganisms (GCM) 10K type strain sequencing project: providing services to taxonomists for standard genome sequencing and annotation.</title>
        <authorList>
            <consortium name="The Broad Institute Genomics Platform"/>
            <consortium name="The Broad Institute Genome Sequencing Center for Infectious Disease"/>
            <person name="Wu L."/>
            <person name="Ma J."/>
        </authorList>
    </citation>
    <scope>NUCLEOTIDE SEQUENCE [LARGE SCALE GENOMIC DNA]</scope>
    <source>
        <strain evidence="3">CCUG 51943</strain>
    </source>
</reference>
<dbReference type="EMBL" id="JBHSQE010000001">
    <property type="protein sequence ID" value="MFC6145777.1"/>
    <property type="molecule type" value="Genomic_DNA"/>
</dbReference>
<accession>A0ABW1Q8V3</accession>
<dbReference type="Pfam" id="PF01909">
    <property type="entry name" value="NTP_transf_2"/>
    <property type="match status" value="1"/>
</dbReference>
<dbReference type="SUPFAM" id="SSF81301">
    <property type="entry name" value="Nucleotidyltransferase"/>
    <property type="match status" value="1"/>
</dbReference>
<evidence type="ECO:0000313" key="3">
    <source>
        <dbReference type="Proteomes" id="UP001596244"/>
    </source>
</evidence>
<dbReference type="CDD" id="cd05403">
    <property type="entry name" value="NT_KNTase_like"/>
    <property type="match status" value="1"/>
</dbReference>
<name>A0ABW1Q8V3_9CORY</name>
<evidence type="ECO:0000313" key="2">
    <source>
        <dbReference type="EMBL" id="MFC6145777.1"/>
    </source>
</evidence>
<proteinExistence type="predicted"/>
<dbReference type="Proteomes" id="UP001596244">
    <property type="component" value="Unassembled WGS sequence"/>
</dbReference>
<evidence type="ECO:0000259" key="1">
    <source>
        <dbReference type="Pfam" id="PF01909"/>
    </source>
</evidence>
<dbReference type="Gene3D" id="3.30.460.10">
    <property type="entry name" value="Beta Polymerase, domain 2"/>
    <property type="match status" value="1"/>
</dbReference>
<dbReference type="RefSeq" id="WP_376999725.1">
    <property type="nucleotide sequence ID" value="NZ_JBHSQE010000001.1"/>
</dbReference>
<feature type="domain" description="Polymerase nucleotidyl transferase" evidence="1">
    <location>
        <begin position="35"/>
        <end position="80"/>
    </location>
</feature>
<dbReference type="InterPro" id="IPR002934">
    <property type="entry name" value="Polymerase_NTP_transf_dom"/>
</dbReference>